<protein>
    <recommendedName>
        <fullName evidence="4">DUF2188 domain-containing protein</fullName>
    </recommendedName>
</protein>
<dbReference type="EMBL" id="AP021875">
    <property type="protein sequence ID" value="BBO74632.1"/>
    <property type="molecule type" value="Genomic_DNA"/>
</dbReference>
<dbReference type="KEGG" id="dwd:DSCW_20490"/>
<dbReference type="AlphaFoldDB" id="A0A5K7YXY6"/>
<dbReference type="Pfam" id="PF09954">
    <property type="entry name" value="DUF2188"/>
    <property type="match status" value="1"/>
</dbReference>
<dbReference type="OrthoDB" id="8858565at2"/>
<feature type="compositionally biased region" description="Basic and acidic residues" evidence="1">
    <location>
        <begin position="56"/>
        <end position="77"/>
    </location>
</feature>
<dbReference type="Proteomes" id="UP000427769">
    <property type="component" value="Chromosome"/>
</dbReference>
<reference evidence="2 3" key="1">
    <citation type="submission" date="2019-11" db="EMBL/GenBank/DDBJ databases">
        <title>Comparative genomics of hydrocarbon-degrading Desulfosarcina strains.</title>
        <authorList>
            <person name="Watanabe M."/>
            <person name="Kojima H."/>
            <person name="Fukui M."/>
        </authorList>
    </citation>
    <scope>NUCLEOTIDE SEQUENCE [LARGE SCALE GENOMIC DNA]</scope>
    <source>
        <strain evidence="2 3">PP31</strain>
    </source>
</reference>
<evidence type="ECO:0000313" key="3">
    <source>
        <dbReference type="Proteomes" id="UP000427769"/>
    </source>
</evidence>
<feature type="compositionally biased region" description="Basic and acidic residues" evidence="1">
    <location>
        <begin position="18"/>
        <end position="39"/>
    </location>
</feature>
<proteinExistence type="predicted"/>
<dbReference type="InterPro" id="IPR018691">
    <property type="entry name" value="DUF2188"/>
</dbReference>
<feature type="region of interest" description="Disordered" evidence="1">
    <location>
        <begin position="1"/>
        <end position="77"/>
    </location>
</feature>
<dbReference type="RefSeq" id="WP_155303639.1">
    <property type="nucleotide sequence ID" value="NZ_AP021875.1"/>
</dbReference>
<keyword evidence="3" id="KW-1185">Reference proteome</keyword>
<name>A0A5K7YXY6_9BACT</name>
<evidence type="ECO:0000256" key="1">
    <source>
        <dbReference type="SAM" id="MobiDB-lite"/>
    </source>
</evidence>
<evidence type="ECO:0008006" key="4">
    <source>
        <dbReference type="Google" id="ProtNLM"/>
    </source>
</evidence>
<evidence type="ECO:0000313" key="2">
    <source>
        <dbReference type="EMBL" id="BBO74632.1"/>
    </source>
</evidence>
<gene>
    <name evidence="2" type="ORF">DSCW_20490</name>
</gene>
<organism evidence="2 3">
    <name type="scientific">Desulfosarcina widdelii</name>
    <dbReference type="NCBI Taxonomy" id="947919"/>
    <lineage>
        <taxon>Bacteria</taxon>
        <taxon>Pseudomonadati</taxon>
        <taxon>Thermodesulfobacteriota</taxon>
        <taxon>Desulfobacteria</taxon>
        <taxon>Desulfobacterales</taxon>
        <taxon>Desulfosarcinaceae</taxon>
        <taxon>Desulfosarcina</taxon>
    </lineage>
</organism>
<sequence length="77" mass="8497">MARRGVYHITPNSGGGWDVKKEGNQRASGHFDRKSDAISRGKGLAKNQPLGQIKIHGQDGKIQTEHTYKKDPYPPKG</sequence>
<accession>A0A5K7YXY6</accession>